<evidence type="ECO:0000256" key="1">
    <source>
        <dbReference type="ARBA" id="ARBA00004752"/>
    </source>
</evidence>
<proteinExistence type="predicted"/>
<dbReference type="PANTHER" id="PTHR30582:SF2">
    <property type="entry name" value="L,D-TRANSPEPTIDASE YCIB-RELATED"/>
    <property type="match status" value="1"/>
</dbReference>
<dbReference type="SUPFAM" id="SSF141523">
    <property type="entry name" value="L,D-transpeptidase catalytic domain-like"/>
    <property type="match status" value="1"/>
</dbReference>
<gene>
    <name evidence="16" type="ORF">FHR34_001898</name>
</gene>
<comment type="caution">
    <text evidence="16">The sequence shown here is derived from an EMBL/GenBank/DDBJ whole genome shotgun (WGS) entry which is preliminary data.</text>
</comment>
<organism evidence="16 17">
    <name type="scientific">Kitasatospora kifunensis</name>
    <name type="common">Streptomyces kifunensis</name>
    <dbReference type="NCBI Taxonomy" id="58351"/>
    <lineage>
        <taxon>Bacteria</taxon>
        <taxon>Bacillati</taxon>
        <taxon>Actinomycetota</taxon>
        <taxon>Actinomycetes</taxon>
        <taxon>Kitasatosporales</taxon>
        <taxon>Streptomycetaceae</taxon>
        <taxon>Kitasatospora</taxon>
    </lineage>
</organism>
<evidence type="ECO:0000256" key="7">
    <source>
        <dbReference type="ARBA" id="ARBA00023136"/>
    </source>
</evidence>
<dbReference type="AlphaFoldDB" id="A0A7W7VUW8"/>
<evidence type="ECO:0000256" key="12">
    <source>
        <dbReference type="ARBA" id="ARBA00060592"/>
    </source>
</evidence>
<keyword evidence="7" id="KW-0472">Membrane</keyword>
<dbReference type="InterPro" id="IPR050979">
    <property type="entry name" value="LD-transpeptidase"/>
</dbReference>
<name>A0A7W7VUW8_KITKI</name>
<feature type="domain" description="L,D-TPase catalytic" evidence="15">
    <location>
        <begin position="223"/>
        <end position="348"/>
    </location>
</feature>
<dbReference type="GO" id="GO:0005576">
    <property type="term" value="C:extracellular region"/>
    <property type="evidence" value="ECO:0007669"/>
    <property type="project" value="TreeGrafter"/>
</dbReference>
<dbReference type="Gene3D" id="2.60.40.3780">
    <property type="match status" value="1"/>
</dbReference>
<accession>A0A7W7VUW8</accession>
<evidence type="ECO:0000256" key="3">
    <source>
        <dbReference type="ARBA" id="ARBA00022679"/>
    </source>
</evidence>
<evidence type="ECO:0000313" key="17">
    <source>
        <dbReference type="Proteomes" id="UP000540506"/>
    </source>
</evidence>
<dbReference type="InterPro" id="IPR041280">
    <property type="entry name" value="Big_10"/>
</dbReference>
<sequence>MAVTPLMAGPLTACSGTSGPPRAVDAAHLVHSSAADAEPGKPFTVSADSGNRVTDVTLSGPDGRLLAGTLDPDGRGWHSATALAPATHYTARISAVNAGGGRGETTQDFTTKAAERLLSASLGPDLGRKVYGVGEPLTVKLSEEVKDPAARQRVESALTVASDPAVIGSWYWVDGQNLHFRPKDYWPANTKVKLTYDADGKQIDGGLYGGPGVSLSFSTGDRVEALVDAASDRLTLKRNGEVVTTLPVTTGRPGFDTRNGIKVVLSQEREVQMRSETIGIAKGSTDAFDLKVEWATRVTWSGEYVHAAPWSVSSQGVENVSHGCTGMSTENAKWFFNQVRVGDIVEVVNSKGHPMEPFGNGFGDWNVSWDQWLKGSALGQPLSTGAAPQVPQAAATLRPQV</sequence>
<dbReference type="EMBL" id="JACHJV010000001">
    <property type="protein sequence ID" value="MBB4922905.1"/>
    <property type="molecule type" value="Genomic_DNA"/>
</dbReference>
<keyword evidence="2" id="KW-1003">Cell membrane</keyword>
<dbReference type="Pfam" id="PF17964">
    <property type="entry name" value="Big_10"/>
    <property type="match status" value="1"/>
</dbReference>
<evidence type="ECO:0000256" key="9">
    <source>
        <dbReference type="ARBA" id="ARBA00023288"/>
    </source>
</evidence>
<keyword evidence="8" id="KW-0564">Palmitate</keyword>
<evidence type="ECO:0000256" key="2">
    <source>
        <dbReference type="ARBA" id="ARBA00022475"/>
    </source>
</evidence>
<dbReference type="GO" id="GO:0071555">
    <property type="term" value="P:cell wall organization"/>
    <property type="evidence" value="ECO:0007669"/>
    <property type="project" value="UniProtKB-UniRule"/>
</dbReference>
<evidence type="ECO:0000256" key="8">
    <source>
        <dbReference type="ARBA" id="ARBA00023139"/>
    </source>
</evidence>
<feature type="region of interest" description="Disordered" evidence="14">
    <location>
        <begin position="382"/>
        <end position="401"/>
    </location>
</feature>
<dbReference type="GO" id="GO:0008360">
    <property type="term" value="P:regulation of cell shape"/>
    <property type="evidence" value="ECO:0007669"/>
    <property type="project" value="UniProtKB-UniRule"/>
</dbReference>
<dbReference type="GO" id="GO:0071972">
    <property type="term" value="F:peptidoglycan L,D-transpeptidase activity"/>
    <property type="evidence" value="ECO:0007669"/>
    <property type="project" value="TreeGrafter"/>
</dbReference>
<dbReference type="Gene3D" id="2.60.40.3710">
    <property type="match status" value="1"/>
</dbReference>
<keyword evidence="11 13" id="KW-0961">Cell wall biogenesis/degradation</keyword>
<evidence type="ECO:0000256" key="5">
    <source>
        <dbReference type="ARBA" id="ARBA00022960"/>
    </source>
</evidence>
<evidence type="ECO:0000256" key="11">
    <source>
        <dbReference type="ARBA" id="ARBA00023316"/>
    </source>
</evidence>
<feature type="active site" description="Proton donor/acceptor" evidence="13">
    <location>
        <position position="306"/>
    </location>
</feature>
<evidence type="ECO:0000313" key="16">
    <source>
        <dbReference type="EMBL" id="MBB4922905.1"/>
    </source>
</evidence>
<keyword evidence="17" id="KW-1185">Reference proteome</keyword>
<dbReference type="PROSITE" id="PS52029">
    <property type="entry name" value="LD_TPASE"/>
    <property type="match status" value="1"/>
</dbReference>
<dbReference type="Pfam" id="PF03734">
    <property type="entry name" value="YkuD"/>
    <property type="match status" value="1"/>
</dbReference>
<comment type="pathway">
    <text evidence="12">Glycan biosynthesis.</text>
</comment>
<evidence type="ECO:0000256" key="10">
    <source>
        <dbReference type="ARBA" id="ARBA00023315"/>
    </source>
</evidence>
<reference evidence="16 17" key="1">
    <citation type="submission" date="2020-08" db="EMBL/GenBank/DDBJ databases">
        <title>Sequencing the genomes of 1000 actinobacteria strains.</title>
        <authorList>
            <person name="Klenk H.-P."/>
        </authorList>
    </citation>
    <scope>NUCLEOTIDE SEQUENCE [LARGE SCALE GENOMIC DNA]</scope>
    <source>
        <strain evidence="16 17">DSM 41654</strain>
    </source>
</reference>
<dbReference type="GO" id="GO:0016746">
    <property type="term" value="F:acyltransferase activity"/>
    <property type="evidence" value="ECO:0007669"/>
    <property type="project" value="UniProtKB-KW"/>
</dbReference>
<keyword evidence="3" id="KW-0808">Transferase</keyword>
<dbReference type="InterPro" id="IPR038063">
    <property type="entry name" value="Transpep_catalytic_dom"/>
</dbReference>
<evidence type="ECO:0000256" key="4">
    <source>
        <dbReference type="ARBA" id="ARBA00022729"/>
    </source>
</evidence>
<keyword evidence="5 13" id="KW-0133">Cell shape</keyword>
<dbReference type="Gene3D" id="2.40.440.10">
    <property type="entry name" value="L,D-transpeptidase catalytic domain-like"/>
    <property type="match status" value="1"/>
</dbReference>
<evidence type="ECO:0000259" key="15">
    <source>
        <dbReference type="PROSITE" id="PS52029"/>
    </source>
</evidence>
<keyword evidence="6 13" id="KW-0573">Peptidoglycan synthesis</keyword>
<comment type="pathway">
    <text evidence="1 13">Cell wall biogenesis; peptidoglycan biosynthesis.</text>
</comment>
<dbReference type="InterPro" id="IPR005490">
    <property type="entry name" value="LD_TPept_cat_dom"/>
</dbReference>
<evidence type="ECO:0000256" key="14">
    <source>
        <dbReference type="SAM" id="MobiDB-lite"/>
    </source>
</evidence>
<keyword evidence="10" id="KW-0012">Acyltransferase</keyword>
<evidence type="ECO:0000256" key="6">
    <source>
        <dbReference type="ARBA" id="ARBA00022984"/>
    </source>
</evidence>
<dbReference type="UniPathway" id="UPA00219"/>
<keyword evidence="4" id="KW-0732">Signal</keyword>
<protein>
    <submittedName>
        <fullName evidence="16">Lipoprotein-anchoring transpeptidase ErfK/SrfK</fullName>
    </submittedName>
</protein>
<dbReference type="GO" id="GO:0018104">
    <property type="term" value="P:peptidoglycan-protein cross-linking"/>
    <property type="evidence" value="ECO:0007669"/>
    <property type="project" value="TreeGrafter"/>
</dbReference>
<dbReference type="FunFam" id="2.40.440.10:FF:000005">
    <property type="entry name" value="L,D-transpeptidase 2"/>
    <property type="match status" value="1"/>
</dbReference>
<evidence type="ECO:0000256" key="13">
    <source>
        <dbReference type="PROSITE-ProRule" id="PRU01373"/>
    </source>
</evidence>
<dbReference type="CDD" id="cd16913">
    <property type="entry name" value="YkuD_like"/>
    <property type="match status" value="1"/>
</dbReference>
<feature type="active site" description="Nucleophile" evidence="13">
    <location>
        <position position="324"/>
    </location>
</feature>
<keyword evidence="9 16" id="KW-0449">Lipoprotein</keyword>
<dbReference type="PANTHER" id="PTHR30582">
    <property type="entry name" value="L,D-TRANSPEPTIDASE"/>
    <property type="match status" value="1"/>
</dbReference>
<dbReference type="Proteomes" id="UP000540506">
    <property type="component" value="Unassembled WGS sequence"/>
</dbReference>